<evidence type="ECO:0000313" key="12">
    <source>
        <dbReference type="Proteomes" id="UP000054097"/>
    </source>
</evidence>
<dbReference type="Pfam" id="PF00293">
    <property type="entry name" value="NUDIX"/>
    <property type="match status" value="1"/>
</dbReference>
<reference evidence="11 12" key="1">
    <citation type="submission" date="2014-04" db="EMBL/GenBank/DDBJ databases">
        <authorList>
            <consortium name="DOE Joint Genome Institute"/>
            <person name="Kuo A."/>
            <person name="Zuccaro A."/>
            <person name="Kohler A."/>
            <person name="Nagy L.G."/>
            <person name="Floudas D."/>
            <person name="Copeland A."/>
            <person name="Barry K.W."/>
            <person name="Cichocki N."/>
            <person name="Veneault-Fourrey C."/>
            <person name="LaButti K."/>
            <person name="Lindquist E.A."/>
            <person name="Lipzen A."/>
            <person name="Lundell T."/>
            <person name="Morin E."/>
            <person name="Murat C."/>
            <person name="Sun H."/>
            <person name="Tunlid A."/>
            <person name="Henrissat B."/>
            <person name="Grigoriev I.V."/>
            <person name="Hibbett D.S."/>
            <person name="Martin F."/>
            <person name="Nordberg H.P."/>
            <person name="Cantor M.N."/>
            <person name="Hua S.X."/>
        </authorList>
    </citation>
    <scope>NUCLEOTIDE SEQUENCE [LARGE SCALE GENOMIC DNA]</scope>
    <source>
        <strain evidence="11 12">MAFF 305830</strain>
    </source>
</reference>
<keyword evidence="12" id="KW-1185">Reference proteome</keyword>
<dbReference type="CDD" id="cd04661">
    <property type="entry name" value="NUDIX_MRP_L46"/>
    <property type="match status" value="1"/>
</dbReference>
<dbReference type="STRING" id="933852.A0A0C3B594"/>
<evidence type="ECO:0000256" key="8">
    <source>
        <dbReference type="ARBA" id="ARBA00035190"/>
    </source>
</evidence>
<dbReference type="PANTHER" id="PTHR13124:SF12">
    <property type="entry name" value="LARGE RIBOSOMAL SUBUNIT PROTEIN ML46"/>
    <property type="match status" value="1"/>
</dbReference>
<dbReference type="PROSITE" id="PS51462">
    <property type="entry name" value="NUDIX"/>
    <property type="match status" value="1"/>
</dbReference>
<keyword evidence="4" id="KW-0809">Transit peptide</keyword>
<gene>
    <name evidence="11" type="ORF">M408DRAFT_241881</name>
</gene>
<evidence type="ECO:0000256" key="5">
    <source>
        <dbReference type="ARBA" id="ARBA00022980"/>
    </source>
</evidence>
<dbReference type="AlphaFoldDB" id="A0A0C3B594"/>
<evidence type="ECO:0000256" key="9">
    <source>
        <dbReference type="SAM" id="MobiDB-lite"/>
    </source>
</evidence>
<evidence type="ECO:0000259" key="10">
    <source>
        <dbReference type="PROSITE" id="PS51462"/>
    </source>
</evidence>
<dbReference type="Gene3D" id="3.90.79.10">
    <property type="entry name" value="Nucleoside Triphosphate Pyrophosphohydrolase"/>
    <property type="match status" value="1"/>
</dbReference>
<dbReference type="PROSITE" id="PS00893">
    <property type="entry name" value="NUDIX_BOX"/>
    <property type="match status" value="1"/>
</dbReference>
<comment type="subcellular location">
    <subcellularLocation>
        <location evidence="1">Mitochondrion</location>
    </subcellularLocation>
</comment>
<evidence type="ECO:0000256" key="1">
    <source>
        <dbReference type="ARBA" id="ARBA00004173"/>
    </source>
</evidence>
<dbReference type="InterPro" id="IPR020084">
    <property type="entry name" value="NUDIX_hydrolase_CS"/>
</dbReference>
<dbReference type="GO" id="GO:0005743">
    <property type="term" value="C:mitochondrial inner membrane"/>
    <property type="evidence" value="ECO:0007669"/>
    <property type="project" value="UniProtKB-ARBA"/>
</dbReference>
<accession>A0A0C3B594</accession>
<sequence length="290" mass="33344">MLLELFQLSQRCLTRQQAFPRRSIIHFNGLATVAADKKTRIVASTILNRAPILTPTPHPFEKEYYAYQERIARSISSPLPTDVYFKPGSLLERRFALEERQREKDAFGQDFTPMIGLPVEDVGKGGGKSLADQLEEEAGLEEKPQQRTHRADVEKDVRSLDRAGERNLYLLVKKDRKKDTWKFPQGGVEKNEALHKAAVRELKEECGPNMDVWMVGRQPIGHYEHPYAADSTKSEYNGAKVYFFKGHILAGQCTPDDKEIVDFAWLTKEEIQKYVEPHYWEAVKDMLSDF</sequence>
<organism evidence="11 12">
    <name type="scientific">Serendipita vermifera MAFF 305830</name>
    <dbReference type="NCBI Taxonomy" id="933852"/>
    <lineage>
        <taxon>Eukaryota</taxon>
        <taxon>Fungi</taxon>
        <taxon>Dikarya</taxon>
        <taxon>Basidiomycota</taxon>
        <taxon>Agaricomycotina</taxon>
        <taxon>Agaricomycetes</taxon>
        <taxon>Sebacinales</taxon>
        <taxon>Serendipitaceae</taxon>
        <taxon>Serendipita</taxon>
    </lineage>
</organism>
<dbReference type="InterPro" id="IPR021757">
    <property type="entry name" value="Ribosomal_mL46_N"/>
</dbReference>
<dbReference type="GO" id="GO:0003735">
    <property type="term" value="F:structural constituent of ribosome"/>
    <property type="evidence" value="ECO:0007669"/>
    <property type="project" value="InterPro"/>
</dbReference>
<evidence type="ECO:0000256" key="4">
    <source>
        <dbReference type="ARBA" id="ARBA00022946"/>
    </source>
</evidence>
<keyword evidence="7" id="KW-0687">Ribonucleoprotein</keyword>
<feature type="domain" description="Nudix hydrolase" evidence="10">
    <location>
        <begin position="147"/>
        <end position="288"/>
    </location>
</feature>
<dbReference type="PANTHER" id="PTHR13124">
    <property type="entry name" value="39S RIBOSOMAL PROTEIN L46, MITOCHONDRIAL PRECURSOR-RELATED"/>
    <property type="match status" value="1"/>
</dbReference>
<dbReference type="Pfam" id="PF11788">
    <property type="entry name" value="MRP-L46"/>
    <property type="match status" value="1"/>
</dbReference>
<dbReference type="EMBL" id="KN824281">
    <property type="protein sequence ID" value="KIM31990.1"/>
    <property type="molecule type" value="Genomic_DNA"/>
</dbReference>
<keyword evidence="5" id="KW-0689">Ribosomal protein</keyword>
<dbReference type="OrthoDB" id="414075at2759"/>
<dbReference type="InterPro" id="IPR033650">
    <property type="entry name" value="Ribosomal_mL46_NUDIX"/>
</dbReference>
<dbReference type="InterPro" id="IPR000086">
    <property type="entry name" value="NUDIX_hydrolase_dom"/>
</dbReference>
<dbReference type="SUPFAM" id="SSF55811">
    <property type="entry name" value="Nudix"/>
    <property type="match status" value="1"/>
</dbReference>
<proteinExistence type="inferred from homology"/>
<evidence type="ECO:0000256" key="7">
    <source>
        <dbReference type="ARBA" id="ARBA00023274"/>
    </source>
</evidence>
<keyword evidence="6" id="KW-0496">Mitochondrion</keyword>
<dbReference type="Proteomes" id="UP000054097">
    <property type="component" value="Unassembled WGS sequence"/>
</dbReference>
<dbReference type="GO" id="GO:0005762">
    <property type="term" value="C:mitochondrial large ribosomal subunit"/>
    <property type="evidence" value="ECO:0007669"/>
    <property type="project" value="TreeGrafter"/>
</dbReference>
<feature type="region of interest" description="Disordered" evidence="9">
    <location>
        <begin position="122"/>
        <end position="155"/>
    </location>
</feature>
<name>A0A0C3B594_SERVB</name>
<comment type="similarity">
    <text evidence="2">Belongs to the mitochondrion-specific ribosomal protein mL46 family.</text>
</comment>
<protein>
    <recommendedName>
        <fullName evidence="8">Large ribosomal subunit protein mL46</fullName>
    </recommendedName>
</protein>
<evidence type="ECO:0000256" key="2">
    <source>
        <dbReference type="ARBA" id="ARBA00009070"/>
    </source>
</evidence>
<evidence type="ECO:0000313" key="11">
    <source>
        <dbReference type="EMBL" id="KIM31990.1"/>
    </source>
</evidence>
<keyword evidence="3" id="KW-0378">Hydrolase</keyword>
<dbReference type="HOGENOM" id="CLU_040204_0_0_1"/>
<dbReference type="InterPro" id="IPR040008">
    <property type="entry name" value="Ribosomal_mL46"/>
</dbReference>
<dbReference type="GO" id="GO:0016787">
    <property type="term" value="F:hydrolase activity"/>
    <property type="evidence" value="ECO:0007669"/>
    <property type="project" value="UniProtKB-KW"/>
</dbReference>
<dbReference type="InterPro" id="IPR015797">
    <property type="entry name" value="NUDIX_hydrolase-like_dom_sf"/>
</dbReference>
<evidence type="ECO:0000256" key="3">
    <source>
        <dbReference type="ARBA" id="ARBA00022801"/>
    </source>
</evidence>
<evidence type="ECO:0000256" key="6">
    <source>
        <dbReference type="ARBA" id="ARBA00023128"/>
    </source>
</evidence>
<dbReference type="FunFam" id="3.90.79.10:FF:000018">
    <property type="entry name" value="39S ribosomal protein L46, mitochondrial"/>
    <property type="match status" value="1"/>
</dbReference>
<reference evidence="12" key="2">
    <citation type="submission" date="2015-01" db="EMBL/GenBank/DDBJ databases">
        <title>Evolutionary Origins and Diversification of the Mycorrhizal Mutualists.</title>
        <authorList>
            <consortium name="DOE Joint Genome Institute"/>
            <consortium name="Mycorrhizal Genomics Consortium"/>
            <person name="Kohler A."/>
            <person name="Kuo A."/>
            <person name="Nagy L.G."/>
            <person name="Floudas D."/>
            <person name="Copeland A."/>
            <person name="Barry K.W."/>
            <person name="Cichocki N."/>
            <person name="Veneault-Fourrey C."/>
            <person name="LaButti K."/>
            <person name="Lindquist E.A."/>
            <person name="Lipzen A."/>
            <person name="Lundell T."/>
            <person name="Morin E."/>
            <person name="Murat C."/>
            <person name="Riley R."/>
            <person name="Ohm R."/>
            <person name="Sun H."/>
            <person name="Tunlid A."/>
            <person name="Henrissat B."/>
            <person name="Grigoriev I.V."/>
            <person name="Hibbett D.S."/>
            <person name="Martin F."/>
        </authorList>
    </citation>
    <scope>NUCLEOTIDE SEQUENCE [LARGE SCALE GENOMIC DNA]</scope>
    <source>
        <strain evidence="12">MAFF 305830</strain>
    </source>
</reference>
<feature type="compositionally biased region" description="Basic and acidic residues" evidence="9">
    <location>
        <begin position="140"/>
        <end position="155"/>
    </location>
</feature>